<comment type="catalytic activity">
    <reaction evidence="8 10">
        <text>deamido-NAD(+) + NH4(+) + ATP = AMP + diphosphate + NAD(+) + H(+)</text>
        <dbReference type="Rhea" id="RHEA:21188"/>
        <dbReference type="ChEBI" id="CHEBI:15378"/>
        <dbReference type="ChEBI" id="CHEBI:28938"/>
        <dbReference type="ChEBI" id="CHEBI:30616"/>
        <dbReference type="ChEBI" id="CHEBI:33019"/>
        <dbReference type="ChEBI" id="CHEBI:57540"/>
        <dbReference type="ChEBI" id="CHEBI:58437"/>
        <dbReference type="ChEBI" id="CHEBI:456215"/>
        <dbReference type="EC" id="6.3.1.5"/>
    </reaction>
</comment>
<feature type="binding site" evidence="8">
    <location>
        <position position="164"/>
    </location>
    <ligand>
        <name>ATP</name>
        <dbReference type="ChEBI" id="CHEBI:30616"/>
    </ligand>
</feature>
<dbReference type="SUPFAM" id="SSF52402">
    <property type="entry name" value="Adenine nucleotide alpha hydrolases-like"/>
    <property type="match status" value="1"/>
</dbReference>
<dbReference type="Gene3D" id="3.40.50.620">
    <property type="entry name" value="HUPs"/>
    <property type="match status" value="1"/>
</dbReference>
<evidence type="ECO:0000259" key="11">
    <source>
        <dbReference type="Pfam" id="PF02540"/>
    </source>
</evidence>
<dbReference type="InterPro" id="IPR022926">
    <property type="entry name" value="NH(3)-dep_NAD(+)_synth"/>
</dbReference>
<dbReference type="PANTHER" id="PTHR23090">
    <property type="entry name" value="NH 3 /GLUTAMINE-DEPENDENT NAD + SYNTHETASE"/>
    <property type="match status" value="1"/>
</dbReference>
<protein>
    <recommendedName>
        <fullName evidence="8 10">NH(3)-dependent NAD(+) synthetase</fullName>
        <ecNumber evidence="8 10">6.3.1.5</ecNumber>
    </recommendedName>
</protein>
<evidence type="ECO:0000256" key="10">
    <source>
        <dbReference type="RuleBase" id="RU003812"/>
    </source>
</evidence>
<dbReference type="GO" id="GO:0004359">
    <property type="term" value="F:glutaminase activity"/>
    <property type="evidence" value="ECO:0007669"/>
    <property type="project" value="InterPro"/>
</dbReference>
<reference evidence="12 13" key="1">
    <citation type="journal article" date="2016" name="Nat. Microbiol.">
        <title>Genomic inference of the metabolism of cosmopolitan subsurface Archaea, Hadesarchaea.</title>
        <authorList>
            <person name="Baker B.J."/>
            <person name="Saw J.H."/>
            <person name="Lind A.E."/>
            <person name="Lazar C.S."/>
            <person name="Hinrichs K.-U."/>
            <person name="Teske A.P."/>
            <person name="Ettema T.J."/>
        </authorList>
    </citation>
    <scope>NUCLEOTIDE SEQUENCE [LARGE SCALE GENOMIC DNA]</scope>
</reference>
<evidence type="ECO:0000256" key="7">
    <source>
        <dbReference type="ARBA" id="ARBA00023027"/>
    </source>
</evidence>
<keyword evidence="2 8" id="KW-0436">Ligase</keyword>
<feature type="binding site" evidence="8">
    <location>
        <position position="35"/>
    </location>
    <ligand>
        <name>Mg(2+)</name>
        <dbReference type="ChEBI" id="CHEBI:18420"/>
    </ligand>
</feature>
<evidence type="ECO:0000256" key="1">
    <source>
        <dbReference type="ARBA" id="ARBA00005859"/>
    </source>
</evidence>
<keyword evidence="4 8" id="KW-0547">Nucleotide-binding</keyword>
<evidence type="ECO:0000313" key="12">
    <source>
        <dbReference type="EMBL" id="KUO39626.1"/>
    </source>
</evidence>
<evidence type="ECO:0000256" key="3">
    <source>
        <dbReference type="ARBA" id="ARBA00022723"/>
    </source>
</evidence>
<comment type="subunit">
    <text evidence="8">Homodimer.</text>
</comment>
<dbReference type="AlphaFoldDB" id="A0A147JSZ5"/>
<dbReference type="STRING" id="1776334.APZ16_00560"/>
<comment type="pathway">
    <text evidence="8">Cofactor biosynthesis; NAD(+) biosynthesis; NAD(+) from deamido-NAD(+) (ammonia route): step 1/1.</text>
</comment>
<dbReference type="GO" id="GO:0003952">
    <property type="term" value="F:NAD+ synthase (glutamine-hydrolyzing) activity"/>
    <property type="evidence" value="ECO:0007669"/>
    <property type="project" value="InterPro"/>
</dbReference>
<feature type="binding site" description="in other chain" evidence="8">
    <location>
        <begin position="245"/>
        <end position="246"/>
    </location>
    <ligand>
        <name>deamido-NAD(+)</name>
        <dbReference type="ChEBI" id="CHEBI:58437"/>
        <note>ligand shared between two neighboring subunits</note>
    </ligand>
</feature>
<feature type="binding site" description="in other chain" evidence="8">
    <location>
        <position position="115"/>
    </location>
    <ligand>
        <name>deamido-NAD(+)</name>
        <dbReference type="ChEBI" id="CHEBI:58437"/>
        <note>ligand shared between two neighboring subunits</note>
    </ligand>
</feature>
<evidence type="ECO:0000256" key="2">
    <source>
        <dbReference type="ARBA" id="ARBA00022598"/>
    </source>
</evidence>
<gene>
    <name evidence="8" type="primary">nadE</name>
    <name evidence="12" type="ORF">APZ16_00560</name>
</gene>
<dbReference type="GO" id="GO:0046872">
    <property type="term" value="F:metal ion binding"/>
    <property type="evidence" value="ECO:0007669"/>
    <property type="project" value="UniProtKB-KW"/>
</dbReference>
<organism evidence="12 13">
    <name type="scientific">Hadarchaeum yellowstonense</name>
    <dbReference type="NCBI Taxonomy" id="1776334"/>
    <lineage>
        <taxon>Archaea</taxon>
        <taxon>Methanobacteriati</taxon>
        <taxon>Candidatus Hadarchaeota</taxon>
        <taxon>Candidatus Hadarchaeia</taxon>
        <taxon>Candidatus Hadarchaeales</taxon>
        <taxon>Candidatus Hadarchaeaceae</taxon>
        <taxon>Candidatus Hadarchaeum</taxon>
    </lineage>
</organism>
<dbReference type="Proteomes" id="UP000074294">
    <property type="component" value="Unassembled WGS sequence"/>
</dbReference>
<evidence type="ECO:0000313" key="13">
    <source>
        <dbReference type="Proteomes" id="UP000074294"/>
    </source>
</evidence>
<accession>A0A147JSZ5</accession>
<keyword evidence="3 8" id="KW-0479">Metal-binding</keyword>
<dbReference type="GO" id="GO:0005737">
    <property type="term" value="C:cytoplasm"/>
    <property type="evidence" value="ECO:0007669"/>
    <property type="project" value="InterPro"/>
</dbReference>
<dbReference type="FunFam" id="3.40.50.620:FF:000106">
    <property type="entry name" value="Glutamine-dependent NAD(+) synthetase"/>
    <property type="match status" value="1"/>
</dbReference>
<dbReference type="GO" id="GO:0009435">
    <property type="term" value="P:NAD+ biosynthetic process"/>
    <property type="evidence" value="ECO:0007669"/>
    <property type="project" value="UniProtKB-UniRule"/>
</dbReference>
<proteinExistence type="inferred from homology"/>
<name>A0A147JSZ5_HADYE</name>
<evidence type="ECO:0000256" key="8">
    <source>
        <dbReference type="HAMAP-Rule" id="MF_00193"/>
    </source>
</evidence>
<dbReference type="CDD" id="cd00553">
    <property type="entry name" value="NAD_synthase"/>
    <property type="match status" value="1"/>
</dbReference>
<dbReference type="PANTHER" id="PTHR23090:SF9">
    <property type="entry name" value="GLUTAMINE-DEPENDENT NAD(+) SYNTHETASE"/>
    <property type="match status" value="1"/>
</dbReference>
<dbReference type="InterPro" id="IPR014729">
    <property type="entry name" value="Rossmann-like_a/b/a_fold"/>
</dbReference>
<dbReference type="InterPro" id="IPR003694">
    <property type="entry name" value="NAD_synthase"/>
</dbReference>
<keyword evidence="5 8" id="KW-0067">ATP-binding</keyword>
<dbReference type="NCBIfam" id="TIGR00552">
    <property type="entry name" value="nadE"/>
    <property type="match status" value="1"/>
</dbReference>
<keyword evidence="6 8" id="KW-0460">Magnesium</keyword>
<comment type="function">
    <text evidence="8">Catalyzes the ATP-dependent amidation of deamido-NAD to form NAD. Uses ammonia as a nitrogen source.</text>
</comment>
<feature type="binding site" evidence="8">
    <location>
        <position position="186"/>
    </location>
    <ligand>
        <name>ATP</name>
        <dbReference type="ChEBI" id="CHEBI:30616"/>
    </ligand>
</feature>
<evidence type="ECO:0000256" key="6">
    <source>
        <dbReference type="ARBA" id="ARBA00022842"/>
    </source>
</evidence>
<dbReference type="EC" id="6.3.1.5" evidence="8 10"/>
<sequence>MDPGKVEKKIVSFIKGKIREARADGVVVGLSGGIDSSTVAALCVRALGPEKVMGLSLPVSGVSDPSDVADARLLASGLGIEFKVIDIAPIVRAMGRSLGGFRREAKLPNANILPRVRMVILYYYANLLNRLVVGCSNRSELRTGYFTKYGDGASDLAPIGSLYKTQVKQLAAYLGIPRQIIDKTPTAGLWRGQTDEGELGLRYSQLDAVLAGLDLGLKEREIAAAAGLSLAKVRSIIERERRNIHKLRPPDVPKL</sequence>
<comment type="caution">
    <text evidence="12">The sequence shown here is derived from an EMBL/GenBank/DDBJ whole genome shotgun (WGS) entry which is preliminary data.</text>
</comment>
<comment type="similarity">
    <text evidence="1 8 9">Belongs to the NAD synthetase family.</text>
</comment>
<feature type="domain" description="NAD/GMP synthase" evidence="11">
    <location>
        <begin position="8"/>
        <end position="250"/>
    </location>
</feature>
<dbReference type="Pfam" id="PF02540">
    <property type="entry name" value="NAD_synthase"/>
    <property type="match status" value="1"/>
</dbReference>
<feature type="binding site" evidence="8">
    <location>
        <position position="155"/>
    </location>
    <ligand>
        <name>deamido-NAD(+)</name>
        <dbReference type="ChEBI" id="CHEBI:58437"/>
        <note>ligand shared between two neighboring subunits</note>
    </ligand>
</feature>
<dbReference type="GO" id="GO:0008795">
    <property type="term" value="F:NAD+ synthase activity"/>
    <property type="evidence" value="ECO:0007669"/>
    <property type="project" value="UniProtKB-UniRule"/>
</dbReference>
<dbReference type="GO" id="GO:0005524">
    <property type="term" value="F:ATP binding"/>
    <property type="evidence" value="ECO:0007669"/>
    <property type="project" value="UniProtKB-UniRule"/>
</dbReference>
<feature type="binding site" evidence="8">
    <location>
        <begin position="29"/>
        <end position="36"/>
    </location>
    <ligand>
        <name>ATP</name>
        <dbReference type="ChEBI" id="CHEBI:30616"/>
    </ligand>
</feature>
<feature type="binding site" description="in other chain" evidence="8">
    <location>
        <position position="148"/>
    </location>
    <ligand>
        <name>deamido-NAD(+)</name>
        <dbReference type="ChEBI" id="CHEBI:58437"/>
        <note>ligand shared between two neighboring subunits</note>
    </ligand>
</feature>
<dbReference type="EMBL" id="LQMQ01000058">
    <property type="protein sequence ID" value="KUO39626.1"/>
    <property type="molecule type" value="Genomic_DNA"/>
</dbReference>
<dbReference type="InterPro" id="IPR022310">
    <property type="entry name" value="NAD/GMP_synthase"/>
</dbReference>
<dbReference type="HAMAP" id="MF_00193">
    <property type="entry name" value="NadE_ammonia_dep"/>
    <property type="match status" value="1"/>
</dbReference>
<evidence type="ECO:0000256" key="9">
    <source>
        <dbReference type="RuleBase" id="RU003811"/>
    </source>
</evidence>
<evidence type="ECO:0000256" key="4">
    <source>
        <dbReference type="ARBA" id="ARBA00022741"/>
    </source>
</evidence>
<dbReference type="UniPathway" id="UPA00253">
    <property type="reaction ID" value="UER00333"/>
</dbReference>
<dbReference type="NCBIfam" id="NF010587">
    <property type="entry name" value="PRK13980.1"/>
    <property type="match status" value="1"/>
</dbReference>
<keyword evidence="7 8" id="KW-0520">NAD</keyword>
<comment type="caution">
    <text evidence="8">Lacks conserved residue(s) required for the propagation of feature annotation.</text>
</comment>
<evidence type="ECO:0000256" key="5">
    <source>
        <dbReference type="ARBA" id="ARBA00022840"/>
    </source>
</evidence>
<feature type="binding site" evidence="8">
    <location>
        <position position="140"/>
    </location>
    <ligand>
        <name>Mg(2+)</name>
        <dbReference type="ChEBI" id="CHEBI:18420"/>
    </ligand>
</feature>